<proteinExistence type="predicted"/>
<dbReference type="GO" id="GO:0008270">
    <property type="term" value="F:zinc ion binding"/>
    <property type="evidence" value="ECO:0007669"/>
    <property type="project" value="InterPro"/>
</dbReference>
<sequence length="114" mass="13176">MNEQHYPSIVHAVRLFIAGERPLLKIHNDNTAFAVESYLPPTRILRCYNCQVYDDHVEAHCPNKNNPVCFRCAQHHPYDPHCMNAIKCAHRQGEYMAGNSSCPVKSEKRQEKNQ</sequence>
<organism evidence="1 3">
    <name type="scientific">Rotaria magnacalcarata</name>
    <dbReference type="NCBI Taxonomy" id="392030"/>
    <lineage>
        <taxon>Eukaryota</taxon>
        <taxon>Metazoa</taxon>
        <taxon>Spiralia</taxon>
        <taxon>Gnathifera</taxon>
        <taxon>Rotifera</taxon>
        <taxon>Eurotatoria</taxon>
        <taxon>Bdelloidea</taxon>
        <taxon>Philodinida</taxon>
        <taxon>Philodinidae</taxon>
        <taxon>Rotaria</taxon>
    </lineage>
</organism>
<accession>A0A816NA85</accession>
<protein>
    <submittedName>
        <fullName evidence="1">Uncharacterized protein</fullName>
    </submittedName>
</protein>
<dbReference type="SUPFAM" id="SSF57756">
    <property type="entry name" value="Retrovirus zinc finger-like domains"/>
    <property type="match status" value="1"/>
</dbReference>
<evidence type="ECO:0000313" key="1">
    <source>
        <dbReference type="EMBL" id="CAF2030692.1"/>
    </source>
</evidence>
<comment type="caution">
    <text evidence="1">The sequence shown here is derived from an EMBL/GenBank/DDBJ whole genome shotgun (WGS) entry which is preliminary data.</text>
</comment>
<dbReference type="Proteomes" id="UP000663887">
    <property type="component" value="Unassembled WGS sequence"/>
</dbReference>
<gene>
    <name evidence="2" type="ORF">MBJ925_LOCUS20541</name>
    <name evidence="1" type="ORF">XDN619_LOCUS5016</name>
</gene>
<name>A0A816NA85_9BILA</name>
<dbReference type="AlphaFoldDB" id="A0A816NA85"/>
<dbReference type="InterPro" id="IPR036875">
    <property type="entry name" value="Znf_CCHC_sf"/>
</dbReference>
<dbReference type="EMBL" id="CAJNRG010001254">
    <property type="protein sequence ID" value="CAF2030692.1"/>
    <property type="molecule type" value="Genomic_DNA"/>
</dbReference>
<evidence type="ECO:0000313" key="3">
    <source>
        <dbReference type="Proteomes" id="UP000663887"/>
    </source>
</evidence>
<dbReference type="GO" id="GO:0003676">
    <property type="term" value="F:nucleic acid binding"/>
    <property type="evidence" value="ECO:0007669"/>
    <property type="project" value="InterPro"/>
</dbReference>
<dbReference type="Proteomes" id="UP000663824">
    <property type="component" value="Unassembled WGS sequence"/>
</dbReference>
<evidence type="ECO:0000313" key="2">
    <source>
        <dbReference type="EMBL" id="CAF2092058.1"/>
    </source>
</evidence>
<dbReference type="EMBL" id="CAJNRE010010562">
    <property type="protein sequence ID" value="CAF2092058.1"/>
    <property type="molecule type" value="Genomic_DNA"/>
</dbReference>
<reference evidence="1" key="1">
    <citation type="submission" date="2021-02" db="EMBL/GenBank/DDBJ databases">
        <authorList>
            <person name="Nowell W R."/>
        </authorList>
    </citation>
    <scope>NUCLEOTIDE SEQUENCE</scope>
</reference>